<evidence type="ECO:0000313" key="3">
    <source>
        <dbReference type="Proteomes" id="UP000789759"/>
    </source>
</evidence>
<dbReference type="SUPFAM" id="SSF56112">
    <property type="entry name" value="Protein kinase-like (PK-like)"/>
    <property type="match status" value="1"/>
</dbReference>
<dbReference type="InterPro" id="IPR011009">
    <property type="entry name" value="Kinase-like_dom_sf"/>
</dbReference>
<dbReference type="Proteomes" id="UP000789759">
    <property type="component" value="Unassembled WGS sequence"/>
</dbReference>
<comment type="caution">
    <text evidence="2">The sequence shown here is derived from an EMBL/GenBank/DDBJ whole genome shotgun (WGS) entry which is preliminary data.</text>
</comment>
<reference evidence="2" key="1">
    <citation type="submission" date="2021-06" db="EMBL/GenBank/DDBJ databases">
        <authorList>
            <person name="Kallberg Y."/>
            <person name="Tangrot J."/>
            <person name="Rosling A."/>
        </authorList>
    </citation>
    <scope>NUCLEOTIDE SEQUENCE</scope>
    <source>
        <strain evidence="2">FL966</strain>
    </source>
</reference>
<feature type="region of interest" description="Disordered" evidence="1">
    <location>
        <begin position="15"/>
        <end position="74"/>
    </location>
</feature>
<feature type="compositionally biased region" description="Polar residues" evidence="1">
    <location>
        <begin position="63"/>
        <end position="74"/>
    </location>
</feature>
<evidence type="ECO:0000313" key="2">
    <source>
        <dbReference type="EMBL" id="CAG8794195.1"/>
    </source>
</evidence>
<organism evidence="2 3">
    <name type="scientific">Cetraspora pellucida</name>
    <dbReference type="NCBI Taxonomy" id="1433469"/>
    <lineage>
        <taxon>Eukaryota</taxon>
        <taxon>Fungi</taxon>
        <taxon>Fungi incertae sedis</taxon>
        <taxon>Mucoromycota</taxon>
        <taxon>Glomeromycotina</taxon>
        <taxon>Glomeromycetes</taxon>
        <taxon>Diversisporales</taxon>
        <taxon>Gigasporaceae</taxon>
        <taxon>Cetraspora</taxon>
    </lineage>
</organism>
<keyword evidence="3" id="KW-1185">Reference proteome</keyword>
<sequence length="157" mass="17964">MYKLELLLEVSLELPSKVPPEVQPETSPELLQEPSLRQTPKPLQQKSSKLLHTSKCVHHSSHLSKSQISNTQVSHLDDISNRITPPQPRSHLGDISNRITPLTLEIVKNRSYKYFRQGSRIEIDLVLPYIAPEIIYPEVKNRKPHTKPSDIYSFGII</sequence>
<protein>
    <submittedName>
        <fullName evidence="2">8438_t:CDS:1</fullName>
    </submittedName>
</protein>
<feature type="compositionally biased region" description="Polar residues" evidence="1">
    <location>
        <begin position="35"/>
        <end position="51"/>
    </location>
</feature>
<evidence type="ECO:0000256" key="1">
    <source>
        <dbReference type="SAM" id="MobiDB-lite"/>
    </source>
</evidence>
<accession>A0A9N9JSQ3</accession>
<feature type="non-terminal residue" evidence="2">
    <location>
        <position position="157"/>
    </location>
</feature>
<gene>
    <name evidence="2" type="ORF">CPELLU_LOCUS17223</name>
</gene>
<dbReference type="AlphaFoldDB" id="A0A9N9JSQ3"/>
<dbReference type="EMBL" id="CAJVQA010028267">
    <property type="protein sequence ID" value="CAG8794195.1"/>
    <property type="molecule type" value="Genomic_DNA"/>
</dbReference>
<name>A0A9N9JSQ3_9GLOM</name>
<proteinExistence type="predicted"/>